<protein>
    <submittedName>
        <fullName evidence="1">Caspase domain</fullName>
    </submittedName>
</protein>
<accession>A0A8H7IAW7</accession>
<gene>
    <name evidence="1" type="ORF">RHS01_07680</name>
</gene>
<evidence type="ECO:0000313" key="1">
    <source>
        <dbReference type="EMBL" id="KAF8752588.1"/>
    </source>
</evidence>
<dbReference type="EMBL" id="JACYCF010000015">
    <property type="protein sequence ID" value="KAF8752588.1"/>
    <property type="molecule type" value="Genomic_DNA"/>
</dbReference>
<dbReference type="Gene3D" id="3.40.50.1460">
    <property type="match status" value="2"/>
</dbReference>
<dbReference type="AlphaFoldDB" id="A0A8H7IAW7"/>
<sequence length="455" mass="50692">MNVASVHNLHREPQVVETQKSIKSQHPIWNLHALLIGIDTYKKVVKLTGASKDADSMEEFLLSDLSVPASQIANLRNEQATRSVDTPSTDWGSYHEKTQCLVPWDAGALDSDGKLIPPIPDYTIAALLYALAAEKGNNITVIFDCCHSASSTRGVQGTFNRHTHLELKITPSWKLAQHHIIGDPKKTAYRPRRLNPEDLPPLSRDVDTDILQTHISSHIDSESSPKYRIPLDRDTSGFHRFGRSHILLAACGHAEVAYECANSDSGFFTTALLEQLRSRQIHKMTYKACFENFPRLPTPSCIKSNQNSLQSPVCEGDKLDRLLFSTTVPEESRIFIPMREKSNGYVLKAGFAQGVIPGSKYGIYGDDLSTEKGTFTANPLTDPKLYPCQTQCDIHQGATIPTFPRARVLERGQFHTYQVYLTDAFKNKFSAESTLEIRHGIIQVDSKTESKALGC</sequence>
<proteinExistence type="predicted"/>
<reference evidence="1" key="1">
    <citation type="submission" date="2020-09" db="EMBL/GenBank/DDBJ databases">
        <title>Comparative genome analyses of four rice-infecting Rhizoctonia solani isolates reveal extensive enrichment of homogalacturonan modification genes.</title>
        <authorList>
            <person name="Lee D.-Y."/>
            <person name="Jeon J."/>
            <person name="Kim K.-T."/>
            <person name="Cheong K."/>
            <person name="Song H."/>
            <person name="Choi G."/>
            <person name="Ko J."/>
            <person name="Opiyo S.O."/>
            <person name="Zuo S."/>
            <person name="Madhav S."/>
            <person name="Lee Y.-H."/>
            <person name="Wang G.-L."/>
        </authorList>
    </citation>
    <scope>NUCLEOTIDE SEQUENCE</scope>
    <source>
        <strain evidence="1">AG1-IA B2</strain>
    </source>
</reference>
<evidence type="ECO:0000313" key="2">
    <source>
        <dbReference type="Proteomes" id="UP000614334"/>
    </source>
</evidence>
<name>A0A8H7IAW7_9AGAM</name>
<comment type="caution">
    <text evidence="1">The sequence shown here is derived from an EMBL/GenBank/DDBJ whole genome shotgun (WGS) entry which is preliminary data.</text>
</comment>
<organism evidence="1 2">
    <name type="scientific">Rhizoctonia solani</name>
    <dbReference type="NCBI Taxonomy" id="456999"/>
    <lineage>
        <taxon>Eukaryota</taxon>
        <taxon>Fungi</taxon>
        <taxon>Dikarya</taxon>
        <taxon>Basidiomycota</taxon>
        <taxon>Agaricomycotina</taxon>
        <taxon>Agaricomycetes</taxon>
        <taxon>Cantharellales</taxon>
        <taxon>Ceratobasidiaceae</taxon>
        <taxon>Rhizoctonia</taxon>
    </lineage>
</organism>
<dbReference type="Proteomes" id="UP000614334">
    <property type="component" value="Unassembled WGS sequence"/>
</dbReference>